<dbReference type="SUPFAM" id="SSF56112">
    <property type="entry name" value="Protein kinase-like (PK-like)"/>
    <property type="match status" value="1"/>
</dbReference>
<dbReference type="PROSITE" id="PS00108">
    <property type="entry name" value="PROTEIN_KINASE_ST"/>
    <property type="match status" value="1"/>
</dbReference>
<dbReference type="FunFam" id="3.30.200.20:FF:000035">
    <property type="entry name" value="Serine/threonine protein kinase Stk1"/>
    <property type="match status" value="1"/>
</dbReference>
<evidence type="ECO:0000256" key="3">
    <source>
        <dbReference type="ARBA" id="ARBA00022679"/>
    </source>
</evidence>
<comment type="catalytic activity">
    <reaction evidence="7">
        <text>L-threonyl-[protein] + ATP = O-phospho-L-threonyl-[protein] + ADP + H(+)</text>
        <dbReference type="Rhea" id="RHEA:46608"/>
        <dbReference type="Rhea" id="RHEA-COMP:11060"/>
        <dbReference type="Rhea" id="RHEA-COMP:11605"/>
        <dbReference type="ChEBI" id="CHEBI:15378"/>
        <dbReference type="ChEBI" id="CHEBI:30013"/>
        <dbReference type="ChEBI" id="CHEBI:30616"/>
        <dbReference type="ChEBI" id="CHEBI:61977"/>
        <dbReference type="ChEBI" id="CHEBI:456216"/>
        <dbReference type="EC" id="2.7.11.1"/>
    </reaction>
</comment>
<keyword evidence="5 12" id="KW-0418">Kinase</keyword>
<evidence type="ECO:0000256" key="1">
    <source>
        <dbReference type="ARBA" id="ARBA00012513"/>
    </source>
</evidence>
<evidence type="ECO:0000313" key="13">
    <source>
        <dbReference type="Proteomes" id="UP000316096"/>
    </source>
</evidence>
<feature type="compositionally biased region" description="Low complexity" evidence="10">
    <location>
        <begin position="298"/>
        <end position="317"/>
    </location>
</feature>
<feature type="region of interest" description="Disordered" evidence="10">
    <location>
        <begin position="298"/>
        <end position="358"/>
    </location>
</feature>
<comment type="caution">
    <text evidence="12">The sequence shown here is derived from an EMBL/GenBank/DDBJ whole genome shotgun (WGS) entry which is preliminary data.</text>
</comment>
<dbReference type="InterPro" id="IPR017441">
    <property type="entry name" value="Protein_kinase_ATP_BS"/>
</dbReference>
<dbReference type="AlphaFoldDB" id="A0A543CDF9"/>
<dbReference type="GO" id="GO:0004674">
    <property type="term" value="F:protein serine/threonine kinase activity"/>
    <property type="evidence" value="ECO:0007669"/>
    <property type="project" value="UniProtKB-KW"/>
</dbReference>
<feature type="binding site" evidence="9">
    <location>
        <position position="38"/>
    </location>
    <ligand>
        <name>ATP</name>
        <dbReference type="ChEBI" id="CHEBI:30616"/>
    </ligand>
</feature>
<reference evidence="12 13" key="1">
    <citation type="submission" date="2019-06" db="EMBL/GenBank/DDBJ databases">
        <title>Sequencing the genomes of 1000 actinobacteria strains.</title>
        <authorList>
            <person name="Klenk H.-P."/>
        </authorList>
    </citation>
    <scope>NUCLEOTIDE SEQUENCE [LARGE SCALE GENOMIC DNA]</scope>
    <source>
        <strain evidence="12 13">DSM 102200</strain>
    </source>
</reference>
<gene>
    <name evidence="12" type="ORF">FB559_0609</name>
</gene>
<dbReference type="PANTHER" id="PTHR43289:SF6">
    <property type="entry name" value="SERINE_THREONINE-PROTEIN KINASE NEKL-3"/>
    <property type="match status" value="1"/>
</dbReference>
<comment type="catalytic activity">
    <reaction evidence="8">
        <text>L-seryl-[protein] + ATP = O-phospho-L-seryl-[protein] + ADP + H(+)</text>
        <dbReference type="Rhea" id="RHEA:17989"/>
        <dbReference type="Rhea" id="RHEA-COMP:9863"/>
        <dbReference type="Rhea" id="RHEA-COMP:11604"/>
        <dbReference type="ChEBI" id="CHEBI:15378"/>
        <dbReference type="ChEBI" id="CHEBI:29999"/>
        <dbReference type="ChEBI" id="CHEBI:30616"/>
        <dbReference type="ChEBI" id="CHEBI:83421"/>
        <dbReference type="ChEBI" id="CHEBI:456216"/>
        <dbReference type="EC" id="2.7.11.1"/>
    </reaction>
</comment>
<feature type="domain" description="Protein kinase" evidence="11">
    <location>
        <begin position="9"/>
        <end position="314"/>
    </location>
</feature>
<name>A0A543CDF9_9ACTN</name>
<evidence type="ECO:0000256" key="9">
    <source>
        <dbReference type="PROSITE-ProRule" id="PRU10141"/>
    </source>
</evidence>
<keyword evidence="13" id="KW-1185">Reference proteome</keyword>
<dbReference type="PROSITE" id="PS50011">
    <property type="entry name" value="PROTEIN_KINASE_DOM"/>
    <property type="match status" value="1"/>
</dbReference>
<evidence type="ECO:0000256" key="5">
    <source>
        <dbReference type="ARBA" id="ARBA00022777"/>
    </source>
</evidence>
<dbReference type="InterPro" id="IPR008271">
    <property type="entry name" value="Ser/Thr_kinase_AS"/>
</dbReference>
<evidence type="ECO:0000256" key="8">
    <source>
        <dbReference type="ARBA" id="ARBA00048679"/>
    </source>
</evidence>
<keyword evidence="4 9" id="KW-0547">Nucleotide-binding</keyword>
<dbReference type="PROSITE" id="PS00107">
    <property type="entry name" value="PROTEIN_KINASE_ATP"/>
    <property type="match status" value="1"/>
</dbReference>
<evidence type="ECO:0000256" key="7">
    <source>
        <dbReference type="ARBA" id="ARBA00047899"/>
    </source>
</evidence>
<evidence type="ECO:0000259" key="11">
    <source>
        <dbReference type="PROSITE" id="PS50011"/>
    </source>
</evidence>
<evidence type="ECO:0000256" key="10">
    <source>
        <dbReference type="SAM" id="MobiDB-lite"/>
    </source>
</evidence>
<feature type="region of interest" description="Disordered" evidence="10">
    <location>
        <begin position="242"/>
        <end position="269"/>
    </location>
</feature>
<dbReference type="InterPro" id="IPR011009">
    <property type="entry name" value="Kinase-like_dom_sf"/>
</dbReference>
<dbReference type="CDD" id="cd14014">
    <property type="entry name" value="STKc_PknB_like"/>
    <property type="match status" value="1"/>
</dbReference>
<dbReference type="InterPro" id="IPR000719">
    <property type="entry name" value="Prot_kinase_dom"/>
</dbReference>
<organism evidence="12 13">
    <name type="scientific">Actinoallomurus bryophytorum</name>
    <dbReference type="NCBI Taxonomy" id="1490222"/>
    <lineage>
        <taxon>Bacteria</taxon>
        <taxon>Bacillati</taxon>
        <taxon>Actinomycetota</taxon>
        <taxon>Actinomycetes</taxon>
        <taxon>Streptosporangiales</taxon>
        <taxon>Thermomonosporaceae</taxon>
        <taxon>Actinoallomurus</taxon>
    </lineage>
</organism>
<dbReference type="EMBL" id="VFOZ01000001">
    <property type="protein sequence ID" value="TQL95114.1"/>
    <property type="molecule type" value="Genomic_DNA"/>
</dbReference>
<keyword evidence="2" id="KW-0723">Serine/threonine-protein kinase</keyword>
<dbReference type="GO" id="GO:0005524">
    <property type="term" value="F:ATP binding"/>
    <property type="evidence" value="ECO:0007669"/>
    <property type="project" value="UniProtKB-UniRule"/>
</dbReference>
<dbReference type="EC" id="2.7.11.1" evidence="1"/>
<dbReference type="Gene3D" id="1.10.510.10">
    <property type="entry name" value="Transferase(Phosphotransferase) domain 1"/>
    <property type="match status" value="1"/>
</dbReference>
<evidence type="ECO:0000256" key="6">
    <source>
        <dbReference type="ARBA" id="ARBA00022840"/>
    </source>
</evidence>
<proteinExistence type="predicted"/>
<dbReference type="Pfam" id="PF00069">
    <property type="entry name" value="Pkinase"/>
    <property type="match status" value="1"/>
</dbReference>
<keyword evidence="6 9" id="KW-0067">ATP-binding</keyword>
<dbReference type="PANTHER" id="PTHR43289">
    <property type="entry name" value="MITOGEN-ACTIVATED PROTEIN KINASE KINASE KINASE 20-RELATED"/>
    <property type="match status" value="1"/>
</dbReference>
<keyword evidence="3" id="KW-0808">Transferase</keyword>
<protein>
    <recommendedName>
        <fullName evidence="1">non-specific serine/threonine protein kinase</fullName>
        <ecNumber evidence="1">2.7.11.1</ecNumber>
    </recommendedName>
</protein>
<dbReference type="Gene3D" id="3.30.200.20">
    <property type="entry name" value="Phosphorylase Kinase, domain 1"/>
    <property type="match status" value="1"/>
</dbReference>
<dbReference type="OrthoDB" id="4408092at2"/>
<evidence type="ECO:0000313" key="12">
    <source>
        <dbReference type="EMBL" id="TQL95114.1"/>
    </source>
</evidence>
<dbReference type="SMART" id="SM00220">
    <property type="entry name" value="S_TKc"/>
    <property type="match status" value="1"/>
</dbReference>
<evidence type="ECO:0000256" key="2">
    <source>
        <dbReference type="ARBA" id="ARBA00022527"/>
    </source>
</evidence>
<dbReference type="Proteomes" id="UP000316096">
    <property type="component" value="Unassembled WGS sequence"/>
</dbReference>
<accession>A0A543CDF9</accession>
<dbReference type="RefSeq" id="WP_141952984.1">
    <property type="nucleotide sequence ID" value="NZ_VFOZ01000001.1"/>
</dbReference>
<sequence>MDSLLAGRYRLRQRIGTGGMASVWLARDEVLIRPVAVKLIDPELVRDQEFRERFREEARAAAALSHPHIVTVHDYGESDGTPYIVMELLTGGTLDERYPVADVGRVIGEIAAALAAAHAARIVHRDIKPTNVILTSAGVKVLDFGIADDERMGTPAYLPPENDLSPSADVFALGIVWFEAVKGRRPEPGETLGGLQERCVDPSAASRPTAAEIATALGVPTGADQEDEGSEQAAAYEAAAAYRAAVPPSPPRPRTRTLTTTTTSQGPHGRLLLVAGGTTAAAAVALGLLLSGAAFRPMASPVDSSSSGAPSPATLSATPERPVTNPSSPVHRQRGRSVATRTSPTAVPRPPNATPPGAIDALTRMRRAVDEGLAASEVRADVAVDLDNLITNLLNELAAGAHVNVDQRVSELRTKIAQRVREGGLSPARAGLLTRTLSAL</sequence>
<evidence type="ECO:0000256" key="4">
    <source>
        <dbReference type="ARBA" id="ARBA00022741"/>
    </source>
</evidence>